<evidence type="ECO:0000313" key="3">
    <source>
        <dbReference type="Proteomes" id="UP000673394"/>
    </source>
</evidence>
<protein>
    <submittedName>
        <fullName evidence="2">DinB family protein</fullName>
    </submittedName>
</protein>
<reference evidence="2 3" key="1">
    <citation type="submission" date="2021-04" db="EMBL/GenBank/DDBJ databases">
        <title>Paenibacillus sp. DLE-14 whole genome sequence.</title>
        <authorList>
            <person name="Ham Y.J."/>
        </authorList>
    </citation>
    <scope>NUCLEOTIDE SEQUENCE [LARGE SCALE GENOMIC DNA]</scope>
    <source>
        <strain evidence="2 3">DLE-14</strain>
    </source>
</reference>
<organism evidence="2 3">
    <name type="scientific">Paenibacillus lignilyticus</name>
    <dbReference type="NCBI Taxonomy" id="1172615"/>
    <lineage>
        <taxon>Bacteria</taxon>
        <taxon>Bacillati</taxon>
        <taxon>Bacillota</taxon>
        <taxon>Bacilli</taxon>
        <taxon>Bacillales</taxon>
        <taxon>Paenibacillaceae</taxon>
        <taxon>Paenibacillus</taxon>
    </lineage>
</organism>
<accession>A0ABS5CKZ7</accession>
<dbReference type="RefSeq" id="WP_210663802.1">
    <property type="nucleotide sequence ID" value="NZ_JAGKSP010000019.1"/>
</dbReference>
<proteinExistence type="predicted"/>
<comment type="caution">
    <text evidence="2">The sequence shown here is derived from an EMBL/GenBank/DDBJ whole genome shotgun (WGS) entry which is preliminary data.</text>
</comment>
<dbReference type="SUPFAM" id="SSF109854">
    <property type="entry name" value="DinB/YfiT-like putative metalloenzymes"/>
    <property type="match status" value="1"/>
</dbReference>
<gene>
    <name evidence="2" type="ORF">I8J30_27990</name>
</gene>
<keyword evidence="3" id="KW-1185">Reference proteome</keyword>
<dbReference type="EMBL" id="JAGKSP010000019">
    <property type="protein sequence ID" value="MBP3966542.1"/>
    <property type="molecule type" value="Genomic_DNA"/>
</dbReference>
<evidence type="ECO:0000259" key="1">
    <source>
        <dbReference type="Pfam" id="PF12867"/>
    </source>
</evidence>
<sequence length="254" mass="29519">MQFRVDIDGTLEGRWMGHILSEFGCIWKSTSPERVLELAKEETVKYYSWLNQNGEPVPDLRGKEITFVLGEQQEISNFGISGASVGFFELDLIPITDVDILTAVKRLGFARNEIIDLVTVLPESCLDWEPGKGKRTIRDNLIHVRNCYPWYLSRILGLEEAKRLIPKPFPEDTIESLNYVMNCAVEVLLAFPQEYREGTYCAQKPSEEWTARKMLRRFVEHELEHLAIIKRTIGEWKRLNKRKTIEHGDYEDID</sequence>
<name>A0ABS5CKZ7_9BACL</name>
<feature type="domain" description="DinB-like" evidence="1">
    <location>
        <begin position="109"/>
        <end position="229"/>
    </location>
</feature>
<dbReference type="Proteomes" id="UP000673394">
    <property type="component" value="Unassembled WGS sequence"/>
</dbReference>
<dbReference type="InterPro" id="IPR024775">
    <property type="entry name" value="DinB-like"/>
</dbReference>
<dbReference type="Pfam" id="PF12867">
    <property type="entry name" value="DinB_2"/>
    <property type="match status" value="1"/>
</dbReference>
<evidence type="ECO:0000313" key="2">
    <source>
        <dbReference type="EMBL" id="MBP3966542.1"/>
    </source>
</evidence>
<dbReference type="InterPro" id="IPR034660">
    <property type="entry name" value="DinB/YfiT-like"/>
</dbReference>
<dbReference type="Gene3D" id="1.20.120.450">
    <property type="entry name" value="dinb family like domain"/>
    <property type="match status" value="1"/>
</dbReference>